<reference evidence="2" key="1">
    <citation type="submission" date="2016-10" db="EMBL/GenBank/DDBJ databases">
        <authorList>
            <person name="Varghese N."/>
            <person name="Submissions S."/>
        </authorList>
    </citation>
    <scope>NUCLEOTIDE SEQUENCE [LARGE SCALE GENOMIC DNA]</scope>
    <source>
        <strain evidence="2">DSM 44796</strain>
    </source>
</reference>
<evidence type="ECO:0000313" key="2">
    <source>
        <dbReference type="Proteomes" id="UP000199682"/>
    </source>
</evidence>
<dbReference type="AlphaFoldDB" id="A0A1G9LQI4"/>
<dbReference type="EMBL" id="FNET01000012">
    <property type="protein sequence ID" value="SDL64203.1"/>
    <property type="molecule type" value="Genomic_DNA"/>
</dbReference>
<accession>A0A1G9LQI4</accession>
<dbReference type="InterPro" id="IPR029063">
    <property type="entry name" value="SAM-dependent_MTases_sf"/>
</dbReference>
<dbReference type="RefSeq" id="WP_090009102.1">
    <property type="nucleotide sequence ID" value="NZ_FNET01000012.1"/>
</dbReference>
<dbReference type="Proteomes" id="UP000199682">
    <property type="component" value="Unassembled WGS sequence"/>
</dbReference>
<name>A0A1G9LQI4_9PSEU</name>
<dbReference type="PANTHER" id="PTHR40036">
    <property type="entry name" value="MACROCIN O-METHYLTRANSFERASE"/>
    <property type="match status" value="1"/>
</dbReference>
<dbReference type="InterPro" id="IPR008884">
    <property type="entry name" value="TylF_MeTrfase"/>
</dbReference>
<gene>
    <name evidence="1" type="ORF">SAMN04488074_112152</name>
</gene>
<dbReference type="Pfam" id="PF13578">
    <property type="entry name" value="Methyltransf_24"/>
    <property type="match status" value="1"/>
</dbReference>
<evidence type="ECO:0000313" key="1">
    <source>
        <dbReference type="EMBL" id="SDL64203.1"/>
    </source>
</evidence>
<proteinExistence type="predicted"/>
<sequence length="257" mass="29131">MAKGEFTDPKFVPHESEQERDVRERLTKLLVNTPIPPEYLIDNLAVYLRRHQLTDLLAMDALYRMLPEVPGVIMEFGVLHGRHLATLTALRSVYEPYNSLRRIIGFDTFTGFPDISEVDKVSTSAVAGRFAMPDGEVEHLREVLAAHEASEPFGHTQRTFVVPGDVRETVPQYLEDNPETIIAMAYFDLDLYAPTRDLLEAIVPHLTKGSILAFDELAHPKWPGETTALREVFGLDRAPLRQLPGREPPVIYMKWGE</sequence>
<evidence type="ECO:0008006" key="3">
    <source>
        <dbReference type="Google" id="ProtNLM"/>
    </source>
</evidence>
<dbReference type="SUPFAM" id="SSF53335">
    <property type="entry name" value="S-adenosyl-L-methionine-dependent methyltransferases"/>
    <property type="match status" value="1"/>
</dbReference>
<protein>
    <recommendedName>
        <fullName evidence="3">Macrocin-O-methyltransferase (TylF)</fullName>
    </recommendedName>
</protein>
<dbReference type="PANTHER" id="PTHR40036:SF1">
    <property type="entry name" value="MACROCIN O-METHYLTRANSFERASE"/>
    <property type="match status" value="1"/>
</dbReference>
<organism evidence="1 2">
    <name type="scientific">Lentzea albidocapillata subsp. violacea</name>
    <dbReference type="NCBI Taxonomy" id="128104"/>
    <lineage>
        <taxon>Bacteria</taxon>
        <taxon>Bacillati</taxon>
        <taxon>Actinomycetota</taxon>
        <taxon>Actinomycetes</taxon>
        <taxon>Pseudonocardiales</taxon>
        <taxon>Pseudonocardiaceae</taxon>
        <taxon>Lentzea</taxon>
    </lineage>
</organism>
<dbReference type="Gene3D" id="3.40.50.150">
    <property type="entry name" value="Vaccinia Virus protein VP39"/>
    <property type="match status" value="1"/>
</dbReference>